<evidence type="ECO:0000313" key="9">
    <source>
        <dbReference type="Proteomes" id="UP000248168"/>
    </source>
</evidence>
<dbReference type="InterPro" id="IPR006058">
    <property type="entry name" value="2Fe2S_fd_BS"/>
</dbReference>
<dbReference type="Pfam" id="PF03450">
    <property type="entry name" value="CO_deh_flav_C"/>
    <property type="match status" value="1"/>
</dbReference>
<evidence type="ECO:0000256" key="2">
    <source>
        <dbReference type="ARBA" id="ARBA00022723"/>
    </source>
</evidence>
<proteinExistence type="predicted"/>
<dbReference type="NCBIfam" id="TIGR02963">
    <property type="entry name" value="xanthine_xdhA"/>
    <property type="match status" value="1"/>
</dbReference>
<keyword evidence="9" id="KW-1185">Reference proteome</keyword>
<evidence type="ECO:0000256" key="1">
    <source>
        <dbReference type="ARBA" id="ARBA00022630"/>
    </source>
</evidence>
<dbReference type="SUPFAM" id="SSF47741">
    <property type="entry name" value="CO dehydrogenase ISP C-domain like"/>
    <property type="match status" value="1"/>
</dbReference>
<dbReference type="Gene3D" id="3.30.390.50">
    <property type="entry name" value="CO dehydrogenase flavoprotein, C-terminal domain"/>
    <property type="match status" value="1"/>
</dbReference>
<evidence type="ECO:0000259" key="6">
    <source>
        <dbReference type="PROSITE" id="PS51085"/>
    </source>
</evidence>
<dbReference type="InterPro" id="IPR012175">
    <property type="entry name" value="Xanth_DH_ssu_bac"/>
</dbReference>
<evidence type="ECO:0000259" key="7">
    <source>
        <dbReference type="PROSITE" id="PS51387"/>
    </source>
</evidence>
<dbReference type="InterPro" id="IPR036884">
    <property type="entry name" value="2Fe-2S-bd_dom_sf"/>
</dbReference>
<dbReference type="Pfam" id="PF00941">
    <property type="entry name" value="FAD_binding_5"/>
    <property type="match status" value="1"/>
</dbReference>
<dbReference type="Gene3D" id="3.10.20.30">
    <property type="match status" value="1"/>
</dbReference>
<dbReference type="Gene3D" id="1.10.150.120">
    <property type="entry name" value="[2Fe-2S]-binding domain"/>
    <property type="match status" value="1"/>
</dbReference>
<dbReference type="InterPro" id="IPR036010">
    <property type="entry name" value="2Fe-2S_ferredoxin-like_sf"/>
</dbReference>
<dbReference type="Gene3D" id="3.30.465.10">
    <property type="match status" value="1"/>
</dbReference>
<dbReference type="GO" id="GO:0005506">
    <property type="term" value="F:iron ion binding"/>
    <property type="evidence" value="ECO:0007669"/>
    <property type="project" value="InterPro"/>
</dbReference>
<dbReference type="InterPro" id="IPR036683">
    <property type="entry name" value="CO_DH_flav_C_dom_sf"/>
</dbReference>
<keyword evidence="3" id="KW-0274">FAD</keyword>
<dbReference type="Pfam" id="PF00111">
    <property type="entry name" value="Fer2"/>
    <property type="match status" value="1"/>
</dbReference>
<dbReference type="InterPro" id="IPR012675">
    <property type="entry name" value="Beta-grasp_dom_sf"/>
</dbReference>
<accession>A0A330L6K0</accession>
<dbReference type="PIRSF" id="PIRSF036557">
    <property type="entry name" value="XdhA_RC"/>
    <property type="match status" value="1"/>
</dbReference>
<dbReference type="InterPro" id="IPR016167">
    <property type="entry name" value="FAD-bd_PCMH_sub1"/>
</dbReference>
<dbReference type="SUPFAM" id="SSF54292">
    <property type="entry name" value="2Fe-2S ferredoxin-like"/>
    <property type="match status" value="1"/>
</dbReference>
<dbReference type="InterPro" id="IPR005107">
    <property type="entry name" value="CO_DH_flav_C"/>
</dbReference>
<keyword evidence="5" id="KW-0408">Iron</keyword>
<dbReference type="Gene3D" id="3.30.43.10">
    <property type="entry name" value="Uridine Diphospho-n-acetylenolpyruvylglucosamine Reductase, domain 2"/>
    <property type="match status" value="1"/>
</dbReference>
<keyword evidence="1" id="KW-0285">Flavoprotein</keyword>
<dbReference type="InParanoid" id="A0A330L6K0"/>
<name>A0A330L6K0_9BACT</name>
<dbReference type="SMART" id="SM01092">
    <property type="entry name" value="CO_deh_flav_C"/>
    <property type="match status" value="1"/>
</dbReference>
<gene>
    <name evidence="8" type="ORF">NITLEN_20215</name>
</gene>
<dbReference type="GO" id="GO:0071949">
    <property type="term" value="F:FAD binding"/>
    <property type="evidence" value="ECO:0007669"/>
    <property type="project" value="InterPro"/>
</dbReference>
<dbReference type="PANTHER" id="PTHR45444">
    <property type="entry name" value="XANTHINE DEHYDROGENASE"/>
    <property type="match status" value="1"/>
</dbReference>
<dbReference type="EMBL" id="OUNR01000012">
    <property type="protein sequence ID" value="SPP64575.1"/>
    <property type="molecule type" value="Genomic_DNA"/>
</dbReference>
<dbReference type="InterPro" id="IPR002888">
    <property type="entry name" value="2Fe-2S-bd"/>
</dbReference>
<keyword evidence="2" id="KW-0479">Metal-binding</keyword>
<sequence length="522" mass="56495">MNDMLDKTSFDSSDDGAIHFVLGGEVQTLAHVDPSMTILRYLREIGNRTGTKEACGEGGCGACTVVLAGLDDSGQLCYRTINSCLHPLPQLDGQALLTVEDLKATDGQLHPVQQALVEAHASQCGFCTPGIVMTLFALYQSGEHLVREDIVNALAGNLCRCTGYRSIIDAALCLFDADQPTGGPGKQRANQRLGSSGRVDTDERHLRELLRSLKRPHRLQIRGSSTTGTTNHCLVPVDLAELSGMLQQYENAVLLAGGTEIGPLVAQNRHNNETVIFIGKVKELRGAVISDSGITIGAATTLTEACPVIARYYPAFGELLLRIGSPAIRNLATIGGNLAGRSPLSDTAPAFIALDSMMVLRAGSRQRTLSVEAYFTGGIQDVLASGELIESIFLPLPQKSGTFSAYKITKRHGCDIAAINAAFYMELKDNRVHQVRVCYGGMSPYVKRATHCERALAGRPWTADTVVTASHALEKDFEPTSDVRASAAYRTLVAKNLLRRWFLESTLRPESLQVTAYQRTYE</sequence>
<dbReference type="PROSITE" id="PS51085">
    <property type="entry name" value="2FE2S_FER_2"/>
    <property type="match status" value="1"/>
</dbReference>
<dbReference type="PROSITE" id="PS51387">
    <property type="entry name" value="FAD_PCMH"/>
    <property type="match status" value="1"/>
</dbReference>
<protein>
    <submittedName>
        <fullName evidence="8">FAD-binding molybdopterin dehydrogenase</fullName>
    </submittedName>
</protein>
<reference evidence="9" key="1">
    <citation type="submission" date="2018-04" db="EMBL/GenBank/DDBJ databases">
        <authorList>
            <person name="Lucker S."/>
            <person name="Sakoula D."/>
        </authorList>
    </citation>
    <scope>NUCLEOTIDE SEQUENCE [LARGE SCALE GENOMIC DNA]</scope>
</reference>
<dbReference type="PANTHER" id="PTHR45444:SF3">
    <property type="entry name" value="XANTHINE DEHYDROGENASE"/>
    <property type="match status" value="1"/>
</dbReference>
<keyword evidence="4" id="KW-0560">Oxidoreductase</keyword>
<dbReference type="AlphaFoldDB" id="A0A330L6K0"/>
<dbReference type="InterPro" id="IPR002346">
    <property type="entry name" value="Mopterin_DH_FAD-bd"/>
</dbReference>
<feature type="domain" description="2Fe-2S ferredoxin-type" evidence="6">
    <location>
        <begin position="16"/>
        <end position="102"/>
    </location>
</feature>
<evidence type="ECO:0000256" key="5">
    <source>
        <dbReference type="ARBA" id="ARBA00023004"/>
    </source>
</evidence>
<dbReference type="GO" id="GO:0051537">
    <property type="term" value="F:2 iron, 2 sulfur cluster binding"/>
    <property type="evidence" value="ECO:0007669"/>
    <property type="project" value="InterPro"/>
</dbReference>
<dbReference type="Pfam" id="PF01799">
    <property type="entry name" value="Fer2_2"/>
    <property type="match status" value="1"/>
</dbReference>
<dbReference type="OrthoDB" id="9792018at2"/>
<evidence type="ECO:0000256" key="3">
    <source>
        <dbReference type="ARBA" id="ARBA00022827"/>
    </source>
</evidence>
<dbReference type="InterPro" id="IPR036318">
    <property type="entry name" value="FAD-bd_PCMH-like_sf"/>
</dbReference>
<evidence type="ECO:0000313" key="8">
    <source>
        <dbReference type="EMBL" id="SPP64575.1"/>
    </source>
</evidence>
<dbReference type="FunCoup" id="A0A330L6K0">
    <property type="interactions" value="127"/>
</dbReference>
<dbReference type="GO" id="GO:0004854">
    <property type="term" value="F:xanthine dehydrogenase activity"/>
    <property type="evidence" value="ECO:0007669"/>
    <property type="project" value="InterPro"/>
</dbReference>
<dbReference type="InterPro" id="IPR001041">
    <property type="entry name" value="2Fe-2S_ferredoxin-type"/>
</dbReference>
<dbReference type="SUPFAM" id="SSF55447">
    <property type="entry name" value="CO dehydrogenase flavoprotein C-terminal domain-like"/>
    <property type="match status" value="1"/>
</dbReference>
<dbReference type="Proteomes" id="UP000248168">
    <property type="component" value="Unassembled WGS sequence"/>
</dbReference>
<evidence type="ECO:0000256" key="4">
    <source>
        <dbReference type="ARBA" id="ARBA00023002"/>
    </source>
</evidence>
<organism evidence="8 9">
    <name type="scientific">Nitrospira lenta</name>
    <dbReference type="NCBI Taxonomy" id="1436998"/>
    <lineage>
        <taxon>Bacteria</taxon>
        <taxon>Pseudomonadati</taxon>
        <taxon>Nitrospirota</taxon>
        <taxon>Nitrospiria</taxon>
        <taxon>Nitrospirales</taxon>
        <taxon>Nitrospiraceae</taxon>
        <taxon>Nitrospira</taxon>
    </lineage>
</organism>
<dbReference type="InterPro" id="IPR016208">
    <property type="entry name" value="Ald_Oxase/xanthine_DH-like"/>
</dbReference>
<dbReference type="PROSITE" id="PS00197">
    <property type="entry name" value="2FE2S_FER_1"/>
    <property type="match status" value="1"/>
</dbReference>
<feature type="domain" description="FAD-binding PCMH-type" evidence="7">
    <location>
        <begin position="226"/>
        <end position="399"/>
    </location>
</feature>
<dbReference type="CDD" id="cd00207">
    <property type="entry name" value="fer2"/>
    <property type="match status" value="1"/>
</dbReference>
<dbReference type="SUPFAM" id="SSF56176">
    <property type="entry name" value="FAD-binding/transporter-associated domain-like"/>
    <property type="match status" value="1"/>
</dbReference>
<dbReference type="InterPro" id="IPR016169">
    <property type="entry name" value="FAD-bd_PCMH_sub2"/>
</dbReference>
<dbReference type="InterPro" id="IPR016166">
    <property type="entry name" value="FAD-bd_PCMH"/>
</dbReference>
<dbReference type="InterPro" id="IPR014307">
    <property type="entry name" value="Xanthine_DH_ssu"/>
</dbReference>